<evidence type="ECO:0000313" key="3">
    <source>
        <dbReference type="Proteomes" id="UP000008493"/>
    </source>
</evidence>
<dbReference type="GeneID" id="18827370"/>
<dbReference type="EMBL" id="JH971400">
    <property type="protein sequence ID" value="EKM76794.1"/>
    <property type="molecule type" value="Genomic_DNA"/>
</dbReference>
<accession>K5VQP8</accession>
<dbReference type="OMA" id="VWARNMA"/>
<gene>
    <name evidence="2" type="ORF">AGABI1DRAFT_131083</name>
</gene>
<dbReference type="Proteomes" id="UP000008493">
    <property type="component" value="Unassembled WGS sequence"/>
</dbReference>
<dbReference type="AlphaFoldDB" id="K5VQP8"/>
<organism evidence="2 3">
    <name type="scientific">Agaricus bisporus var. burnettii (strain JB137-S8 / ATCC MYA-4627 / FGSC 10392)</name>
    <name type="common">White button mushroom</name>
    <dbReference type="NCBI Taxonomy" id="597362"/>
    <lineage>
        <taxon>Eukaryota</taxon>
        <taxon>Fungi</taxon>
        <taxon>Dikarya</taxon>
        <taxon>Basidiomycota</taxon>
        <taxon>Agaricomycotina</taxon>
        <taxon>Agaricomycetes</taxon>
        <taxon>Agaricomycetidae</taxon>
        <taxon>Agaricales</taxon>
        <taxon>Agaricineae</taxon>
        <taxon>Agaricaceae</taxon>
        <taxon>Agaricus</taxon>
    </lineage>
</organism>
<dbReference type="InParanoid" id="K5VQP8"/>
<keyword evidence="3" id="KW-1185">Reference proteome</keyword>
<protein>
    <submittedName>
        <fullName evidence="2">Uncharacterized protein</fullName>
    </submittedName>
</protein>
<sequence>MSQQPPQSSQEYASPPSNQLQCDSADDKLIVRRPPMTYQDKQIEEIISEFTPFNTKDHLEGPFQAESQSDDQFIYDQSLQFLEFGLDVWARNMARIRSTTQAESNRLGELLGAVIDSERQQGMSTPLILSESARPSRTVSQSSTDFLAALCRSIEGFLLQFRSLVSSLRGV</sequence>
<evidence type="ECO:0000256" key="1">
    <source>
        <dbReference type="SAM" id="MobiDB-lite"/>
    </source>
</evidence>
<feature type="compositionally biased region" description="Polar residues" evidence="1">
    <location>
        <begin position="1"/>
        <end position="22"/>
    </location>
</feature>
<reference evidence="3" key="1">
    <citation type="journal article" date="2012" name="Proc. Natl. Acad. Sci. U.S.A.">
        <title>Genome sequence of the button mushroom Agaricus bisporus reveals mechanisms governing adaptation to a humic-rich ecological niche.</title>
        <authorList>
            <person name="Morin E."/>
            <person name="Kohler A."/>
            <person name="Baker A.R."/>
            <person name="Foulongne-Oriol M."/>
            <person name="Lombard V."/>
            <person name="Nagy L.G."/>
            <person name="Ohm R.A."/>
            <person name="Patyshakuliyeva A."/>
            <person name="Brun A."/>
            <person name="Aerts A.L."/>
            <person name="Bailey A.M."/>
            <person name="Billette C."/>
            <person name="Coutinho P.M."/>
            <person name="Deakin G."/>
            <person name="Doddapaneni H."/>
            <person name="Floudas D."/>
            <person name="Grimwood J."/>
            <person name="Hilden K."/>
            <person name="Kuees U."/>
            <person name="LaButti K.M."/>
            <person name="Lapidus A."/>
            <person name="Lindquist E.A."/>
            <person name="Lucas S.M."/>
            <person name="Murat C."/>
            <person name="Riley R.W."/>
            <person name="Salamov A.A."/>
            <person name="Schmutz J."/>
            <person name="Subramanian V."/>
            <person name="Woesten H.A.B."/>
            <person name="Xu J."/>
            <person name="Eastwood D.C."/>
            <person name="Foster G.D."/>
            <person name="Sonnenberg A.S."/>
            <person name="Cullen D."/>
            <person name="de Vries R.P."/>
            <person name="Lundell T."/>
            <person name="Hibbett D.S."/>
            <person name="Henrissat B."/>
            <person name="Burton K.S."/>
            <person name="Kerrigan R.W."/>
            <person name="Challen M.P."/>
            <person name="Grigoriev I.V."/>
            <person name="Martin F."/>
        </authorList>
    </citation>
    <scope>NUCLEOTIDE SEQUENCE [LARGE SCALE GENOMIC DNA]</scope>
    <source>
        <strain evidence="3">JB137-S8 / ATCC MYA-4627 / FGSC 10392</strain>
    </source>
</reference>
<dbReference type="HOGENOM" id="CLU_1562429_0_0_1"/>
<dbReference type="OrthoDB" id="3224400at2759"/>
<dbReference type="RefSeq" id="XP_007332684.1">
    <property type="nucleotide sequence ID" value="XM_007332622.1"/>
</dbReference>
<dbReference type="KEGG" id="abp:AGABI1DRAFT131083"/>
<proteinExistence type="predicted"/>
<feature type="region of interest" description="Disordered" evidence="1">
    <location>
        <begin position="1"/>
        <end position="27"/>
    </location>
</feature>
<evidence type="ECO:0000313" key="2">
    <source>
        <dbReference type="EMBL" id="EKM76794.1"/>
    </source>
</evidence>
<name>K5VQP8_AGABU</name>